<keyword evidence="3" id="KW-0597">Phosphoprotein</keyword>
<name>A0AB94IMV5_9BACI</name>
<evidence type="ECO:0000256" key="1">
    <source>
        <dbReference type="ARBA" id="ARBA00000085"/>
    </source>
</evidence>
<dbReference type="InterPro" id="IPR011712">
    <property type="entry name" value="Sig_transdc_His_kin_sub3_dim/P"/>
</dbReference>
<feature type="transmembrane region" description="Helical" evidence="9">
    <location>
        <begin position="33"/>
        <end position="52"/>
    </location>
</feature>
<feature type="transmembrane region" description="Helical" evidence="9">
    <location>
        <begin position="102"/>
        <end position="126"/>
    </location>
</feature>
<keyword evidence="4" id="KW-0808">Transferase</keyword>
<sequence length="379" mass="43241">MTKHKPPMVIMIFRIILIVTTSIDIILRPQIPLMLKVAFIFGIILLHMNDHLRNRYQFFENNRILYYISMMASIVGTGLYLIRFDSLPLNFYFVFPIVEIVLYRPWIQIGLLIFHVFVFLSVMFVLKAGVQEALLPYLAMLLLIYLFRSNSREKEKGNLLNAELMEANAKLKEITIVKERTRIAQELHDSIGHALIALKMHLEFAENMIDTDPKKSKEVLGKALGISQTSITDLRKAVDVLKDDHAWKVKIKLRNSLDDLIESLQIAGGLKFELFFDDTAEYTSKEIQKGIYETVREAITNGIKHGNARGFYIEIFVHDNKLLVKIEDDGAGCADIKKSHGLQGMEDRIHSLNGKIQFVSTKGKGFVVEAEIPFVTSVG</sequence>
<dbReference type="CDD" id="cd16917">
    <property type="entry name" value="HATPase_UhpB-NarQ-NarX-like"/>
    <property type="match status" value="1"/>
</dbReference>
<dbReference type="EMBL" id="ALAN01000071">
    <property type="protein sequence ID" value="ETI68350.1"/>
    <property type="molecule type" value="Genomic_DNA"/>
</dbReference>
<protein>
    <recommendedName>
        <fullName evidence="2">histidine kinase</fullName>
        <ecNumber evidence="2">2.7.13.3</ecNumber>
    </recommendedName>
</protein>
<dbReference type="SUPFAM" id="SSF55874">
    <property type="entry name" value="ATPase domain of HSP90 chaperone/DNA topoisomerase II/histidine kinase"/>
    <property type="match status" value="1"/>
</dbReference>
<keyword evidence="5" id="KW-0547">Nucleotide-binding</keyword>
<evidence type="ECO:0000256" key="3">
    <source>
        <dbReference type="ARBA" id="ARBA00022553"/>
    </source>
</evidence>
<dbReference type="RefSeq" id="WP_024028744.1">
    <property type="nucleotide sequence ID" value="NZ_ALAN01000071.1"/>
</dbReference>
<dbReference type="InterPro" id="IPR003594">
    <property type="entry name" value="HATPase_dom"/>
</dbReference>
<keyword evidence="8" id="KW-0902">Two-component regulatory system</keyword>
<accession>A0AB94IMV5</accession>
<keyword evidence="9" id="KW-0812">Transmembrane</keyword>
<evidence type="ECO:0000256" key="2">
    <source>
        <dbReference type="ARBA" id="ARBA00012438"/>
    </source>
</evidence>
<dbReference type="Gene3D" id="1.20.5.1930">
    <property type="match status" value="1"/>
</dbReference>
<evidence type="ECO:0000256" key="4">
    <source>
        <dbReference type="ARBA" id="ARBA00022679"/>
    </source>
</evidence>
<keyword evidence="9" id="KW-1133">Transmembrane helix</keyword>
<comment type="caution">
    <text evidence="12">The sequence shown here is derived from an EMBL/GenBank/DDBJ whole genome shotgun (WGS) entry which is preliminary data.</text>
</comment>
<evidence type="ECO:0000256" key="8">
    <source>
        <dbReference type="ARBA" id="ARBA00023012"/>
    </source>
</evidence>
<keyword evidence="7" id="KW-0067">ATP-binding</keyword>
<comment type="catalytic activity">
    <reaction evidence="1">
        <text>ATP + protein L-histidine = ADP + protein N-phospho-L-histidine.</text>
        <dbReference type="EC" id="2.7.13.3"/>
    </reaction>
</comment>
<dbReference type="PANTHER" id="PTHR24421">
    <property type="entry name" value="NITRATE/NITRITE SENSOR PROTEIN NARX-RELATED"/>
    <property type="match status" value="1"/>
</dbReference>
<dbReference type="InterPro" id="IPR036890">
    <property type="entry name" value="HATPase_C_sf"/>
</dbReference>
<feature type="transmembrane region" description="Helical" evidence="9">
    <location>
        <begin position="7"/>
        <end position="27"/>
    </location>
</feature>
<gene>
    <name evidence="12" type="ORF">BAVI_12794</name>
</gene>
<evidence type="ECO:0000259" key="11">
    <source>
        <dbReference type="Pfam" id="PF07730"/>
    </source>
</evidence>
<dbReference type="GO" id="GO:0005524">
    <property type="term" value="F:ATP binding"/>
    <property type="evidence" value="ECO:0007669"/>
    <property type="project" value="UniProtKB-KW"/>
</dbReference>
<evidence type="ECO:0000256" key="6">
    <source>
        <dbReference type="ARBA" id="ARBA00022777"/>
    </source>
</evidence>
<evidence type="ECO:0000256" key="9">
    <source>
        <dbReference type="SAM" id="Phobius"/>
    </source>
</evidence>
<reference evidence="12 13" key="1">
    <citation type="journal article" date="2014" name="Environ. Microbiol.">
        <title>The nitrate-ammonifying and nosZ-carrying bacterium Bacillus vireti is a potent source and sink for nitric and nitrous oxide under high nitrate conditions.</title>
        <authorList>
            <person name="Mania D."/>
            <person name="Heylen K."/>
            <person name="van Spanning R.J."/>
            <person name="Frostegard A."/>
        </authorList>
    </citation>
    <scope>NUCLEOTIDE SEQUENCE [LARGE SCALE GENOMIC DNA]</scope>
    <source>
        <strain evidence="12 13">LMG 21834</strain>
    </source>
</reference>
<dbReference type="EC" id="2.7.13.3" evidence="2"/>
<dbReference type="Pfam" id="PF07730">
    <property type="entry name" value="HisKA_3"/>
    <property type="match status" value="1"/>
</dbReference>
<evidence type="ECO:0000313" key="12">
    <source>
        <dbReference type="EMBL" id="ETI68350.1"/>
    </source>
</evidence>
<keyword evidence="6 12" id="KW-0418">Kinase</keyword>
<evidence type="ECO:0000313" key="13">
    <source>
        <dbReference type="Proteomes" id="UP000018877"/>
    </source>
</evidence>
<feature type="transmembrane region" description="Helical" evidence="9">
    <location>
        <begin position="64"/>
        <end position="82"/>
    </location>
</feature>
<evidence type="ECO:0000256" key="5">
    <source>
        <dbReference type="ARBA" id="ARBA00022741"/>
    </source>
</evidence>
<proteinExistence type="predicted"/>
<dbReference type="AlphaFoldDB" id="A0AB94IMV5"/>
<organism evidence="12 13">
    <name type="scientific">Neobacillus vireti LMG 21834</name>
    <dbReference type="NCBI Taxonomy" id="1131730"/>
    <lineage>
        <taxon>Bacteria</taxon>
        <taxon>Bacillati</taxon>
        <taxon>Bacillota</taxon>
        <taxon>Bacilli</taxon>
        <taxon>Bacillales</taxon>
        <taxon>Bacillaceae</taxon>
        <taxon>Neobacillus</taxon>
    </lineage>
</organism>
<dbReference type="GO" id="GO:0016020">
    <property type="term" value="C:membrane"/>
    <property type="evidence" value="ECO:0007669"/>
    <property type="project" value="InterPro"/>
</dbReference>
<dbReference type="Proteomes" id="UP000018877">
    <property type="component" value="Unassembled WGS sequence"/>
</dbReference>
<feature type="domain" description="Histidine kinase/HSP90-like ATPase" evidence="10">
    <location>
        <begin position="288"/>
        <end position="374"/>
    </location>
</feature>
<keyword evidence="13" id="KW-1185">Reference proteome</keyword>
<evidence type="ECO:0000256" key="7">
    <source>
        <dbReference type="ARBA" id="ARBA00022840"/>
    </source>
</evidence>
<dbReference type="GO" id="GO:0000155">
    <property type="term" value="F:phosphorelay sensor kinase activity"/>
    <property type="evidence" value="ECO:0007669"/>
    <property type="project" value="InterPro"/>
</dbReference>
<dbReference type="GO" id="GO:0046983">
    <property type="term" value="F:protein dimerization activity"/>
    <property type="evidence" value="ECO:0007669"/>
    <property type="project" value="InterPro"/>
</dbReference>
<feature type="transmembrane region" description="Helical" evidence="9">
    <location>
        <begin position="133"/>
        <end position="148"/>
    </location>
</feature>
<dbReference type="Pfam" id="PF02518">
    <property type="entry name" value="HATPase_c"/>
    <property type="match status" value="1"/>
</dbReference>
<dbReference type="Gene3D" id="3.30.565.10">
    <property type="entry name" value="Histidine kinase-like ATPase, C-terminal domain"/>
    <property type="match status" value="1"/>
</dbReference>
<dbReference type="InterPro" id="IPR050482">
    <property type="entry name" value="Sensor_HK_TwoCompSys"/>
</dbReference>
<keyword evidence="9" id="KW-0472">Membrane</keyword>
<feature type="domain" description="Signal transduction histidine kinase subgroup 3 dimerisation and phosphoacceptor" evidence="11">
    <location>
        <begin position="179"/>
        <end position="244"/>
    </location>
</feature>
<dbReference type="PANTHER" id="PTHR24421:SF10">
    <property type="entry name" value="NITRATE_NITRITE SENSOR PROTEIN NARQ"/>
    <property type="match status" value="1"/>
</dbReference>
<evidence type="ECO:0000259" key="10">
    <source>
        <dbReference type="Pfam" id="PF02518"/>
    </source>
</evidence>